<protein>
    <submittedName>
        <fullName evidence="2">Uncharacterized protein</fullName>
    </submittedName>
</protein>
<feature type="region of interest" description="Disordered" evidence="1">
    <location>
        <begin position="1"/>
        <end position="83"/>
    </location>
</feature>
<evidence type="ECO:0000313" key="2">
    <source>
        <dbReference type="EMBL" id="CAE0232556.1"/>
    </source>
</evidence>
<proteinExistence type="predicted"/>
<accession>A0A7S3CQ10</accession>
<dbReference type="AlphaFoldDB" id="A0A7S3CQ10"/>
<name>A0A7S3CQ10_9SPIT</name>
<dbReference type="EMBL" id="HBIA01008530">
    <property type="protein sequence ID" value="CAE0232556.1"/>
    <property type="molecule type" value="Transcribed_RNA"/>
</dbReference>
<gene>
    <name evidence="2" type="ORF">SRAS04492_LOCUS4354</name>
</gene>
<reference evidence="2" key="1">
    <citation type="submission" date="2021-01" db="EMBL/GenBank/DDBJ databases">
        <authorList>
            <person name="Corre E."/>
            <person name="Pelletier E."/>
            <person name="Niang G."/>
            <person name="Scheremetjew M."/>
            <person name="Finn R."/>
            <person name="Kale V."/>
            <person name="Holt S."/>
            <person name="Cochrane G."/>
            <person name="Meng A."/>
            <person name="Brown T."/>
            <person name="Cohen L."/>
        </authorList>
    </citation>
    <scope>NUCLEOTIDE SEQUENCE</scope>
    <source>
        <strain evidence="2">Ras09</strain>
    </source>
</reference>
<organism evidence="2">
    <name type="scientific">Strombidium rassoulzadegani</name>
    <dbReference type="NCBI Taxonomy" id="1082188"/>
    <lineage>
        <taxon>Eukaryota</taxon>
        <taxon>Sar</taxon>
        <taxon>Alveolata</taxon>
        <taxon>Ciliophora</taxon>
        <taxon>Intramacronucleata</taxon>
        <taxon>Spirotrichea</taxon>
        <taxon>Oligotrichia</taxon>
        <taxon>Strombidiidae</taxon>
        <taxon>Strombidium</taxon>
    </lineage>
</organism>
<sequence length="170" mass="20149">MKLMSKYDNAEARAKWLSSPEFAKQQEDERQAKERARREKEEQAEKDEEQNSQEMVELRKEKQKMQVEEEHRKQEEESAKDEQFMTQIISSSQSKIVDDQGQKAVVTKDKAFLASGKVVEHFKQLKGAEKAHFLESNFKRVWKDHDSEQKNYIELSDAQQFFDDLCEIEE</sequence>
<feature type="compositionally biased region" description="Basic and acidic residues" evidence="1">
    <location>
        <begin position="24"/>
        <end position="43"/>
    </location>
</feature>
<evidence type="ECO:0000256" key="1">
    <source>
        <dbReference type="SAM" id="MobiDB-lite"/>
    </source>
</evidence>
<feature type="compositionally biased region" description="Basic and acidic residues" evidence="1">
    <location>
        <begin position="56"/>
        <end position="83"/>
    </location>
</feature>